<dbReference type="Proteomes" id="UP001642464">
    <property type="component" value="Unassembled WGS sequence"/>
</dbReference>
<keyword evidence="1" id="KW-0175">Coiled coil</keyword>
<gene>
    <name evidence="2" type="ORF">SCF082_LOCUS38678</name>
</gene>
<name>A0ABP0PZJ2_9DINO</name>
<dbReference type="EMBL" id="CAXAMM010038814">
    <property type="protein sequence ID" value="CAK9081196.1"/>
    <property type="molecule type" value="Genomic_DNA"/>
</dbReference>
<organism evidence="2 3">
    <name type="scientific">Durusdinium trenchii</name>
    <dbReference type="NCBI Taxonomy" id="1381693"/>
    <lineage>
        <taxon>Eukaryota</taxon>
        <taxon>Sar</taxon>
        <taxon>Alveolata</taxon>
        <taxon>Dinophyceae</taxon>
        <taxon>Suessiales</taxon>
        <taxon>Symbiodiniaceae</taxon>
        <taxon>Durusdinium</taxon>
    </lineage>
</organism>
<protein>
    <submittedName>
        <fullName evidence="2">Uncharacterized protein</fullName>
    </submittedName>
</protein>
<reference evidence="2 3" key="1">
    <citation type="submission" date="2024-02" db="EMBL/GenBank/DDBJ databases">
        <authorList>
            <person name="Chen Y."/>
            <person name="Shah S."/>
            <person name="Dougan E. K."/>
            <person name="Thang M."/>
            <person name="Chan C."/>
        </authorList>
    </citation>
    <scope>NUCLEOTIDE SEQUENCE [LARGE SCALE GENOMIC DNA]</scope>
</reference>
<accession>A0ABP0PZJ2</accession>
<proteinExistence type="predicted"/>
<evidence type="ECO:0000256" key="1">
    <source>
        <dbReference type="SAM" id="Coils"/>
    </source>
</evidence>
<feature type="coiled-coil region" evidence="1">
    <location>
        <begin position="231"/>
        <end position="290"/>
    </location>
</feature>
<evidence type="ECO:0000313" key="3">
    <source>
        <dbReference type="Proteomes" id="UP001642464"/>
    </source>
</evidence>
<sequence length="292" mass="33427">MAVKAPQPIDIGISDDEVNIKHLVWQLREQQTALSDVAALRQEVLPLKLAYNAAKAELLISKENMEEMRELILKERSEREMVSSLQESLTRNLQQIRTQQEQVEELCLQMQGDEKSSATTSALQDGRLLQLEQRWENHMQVQKAQTEELQSLRAQLATQEAEVLRFRRDAATAAAAVAAVPRDELRSLREQLEQECSRRLASESHLQNETSLVRRDLQELKHHEGISDGRVKELEEKLDVFNTKAAEEYKALRSTEGSLSKLWEKEGASVAELHKSLQRLEGEMALQQERLE</sequence>
<keyword evidence="3" id="KW-1185">Reference proteome</keyword>
<comment type="caution">
    <text evidence="2">The sequence shown here is derived from an EMBL/GenBank/DDBJ whole genome shotgun (WGS) entry which is preliminary data.</text>
</comment>
<feature type="coiled-coil region" evidence="1">
    <location>
        <begin position="51"/>
        <end position="106"/>
    </location>
</feature>
<feature type="coiled-coil region" evidence="1">
    <location>
        <begin position="142"/>
        <end position="169"/>
    </location>
</feature>
<feature type="non-terminal residue" evidence="2">
    <location>
        <position position="292"/>
    </location>
</feature>
<evidence type="ECO:0000313" key="2">
    <source>
        <dbReference type="EMBL" id="CAK9081196.1"/>
    </source>
</evidence>